<reference evidence="2 3" key="1">
    <citation type="journal article" date="2011" name="Front. Microbiol.">
        <title>Genomic signatures of strain selection and enhancement in Bacillus atrophaeus var. globigii, a historical biowarfare simulant.</title>
        <authorList>
            <person name="Gibbons H.S."/>
            <person name="Broomall S.M."/>
            <person name="McNew L.A."/>
            <person name="Daligault H."/>
            <person name="Chapman C."/>
            <person name="Bruce D."/>
            <person name="Karavis M."/>
            <person name="Krepps M."/>
            <person name="McGregor P.A."/>
            <person name="Hong C."/>
            <person name="Park K.H."/>
            <person name="Akmal A."/>
            <person name="Feldman A."/>
            <person name="Lin J.S."/>
            <person name="Chang W.E."/>
            <person name="Higgs B.W."/>
            <person name="Demirev P."/>
            <person name="Lindquist J."/>
            <person name="Liem A."/>
            <person name="Fochler E."/>
            <person name="Read T.D."/>
            <person name="Tapia R."/>
            <person name="Johnson S."/>
            <person name="Bishop-Lilly K.A."/>
            <person name="Detter C."/>
            <person name="Han C."/>
            <person name="Sozhamannan S."/>
            <person name="Rosenzweig C.N."/>
            <person name="Skowronski E.W."/>
        </authorList>
    </citation>
    <scope>NUCLEOTIDE SEQUENCE [LARGE SCALE GENOMIC DNA]</scope>
    <source>
        <strain evidence="2 3">TPS4-2</strain>
    </source>
</reference>
<protein>
    <submittedName>
        <fullName evidence="2">Uncharacterized protein</fullName>
    </submittedName>
</protein>
<feature type="region of interest" description="Disordered" evidence="1">
    <location>
        <begin position="215"/>
        <end position="250"/>
    </location>
</feature>
<comment type="caution">
    <text evidence="2">The sequence shown here is derived from an EMBL/GenBank/DDBJ whole genome shotgun (WGS) entry which is preliminary data.</text>
</comment>
<dbReference type="SUPFAM" id="SSF57997">
    <property type="entry name" value="Tropomyosin"/>
    <property type="match status" value="1"/>
</dbReference>
<evidence type="ECO:0000313" key="2">
    <source>
        <dbReference type="EMBL" id="RUO64302.1"/>
    </source>
</evidence>
<organism evidence="2 3">
    <name type="scientific">Idiomarina piscisalsi</name>
    <dbReference type="NCBI Taxonomy" id="1096243"/>
    <lineage>
        <taxon>Bacteria</taxon>
        <taxon>Pseudomonadati</taxon>
        <taxon>Pseudomonadota</taxon>
        <taxon>Gammaproteobacteria</taxon>
        <taxon>Alteromonadales</taxon>
        <taxon>Idiomarinaceae</taxon>
        <taxon>Idiomarina</taxon>
    </lineage>
</organism>
<dbReference type="AlphaFoldDB" id="A0A432YRV5"/>
<evidence type="ECO:0000256" key="1">
    <source>
        <dbReference type="SAM" id="MobiDB-lite"/>
    </source>
</evidence>
<sequence>MTDNLTTINSVHVFNEQQTAVTKDHITQQLSEKSGTVYVFYSDPSVYIANKLSNGVDAQTACNDWLARIDDILNIQRKNRRRIRLICIQNALAQSVSLEEQTGIAASALAGFNAQPSDLVLMAGHQIVLQNPGIISRLDRLEALTLQLEEQPYQVKVDAESALAEAVKADAKAKDAEAEAKAAHEKLKEIEEENELLLLQLQQVQEELETTFISKQQLSKGHEGELKQKDEKAQELERQQSELKSELEQLNAQNKQLTTQVESLKKEAADAKAVVPEQPEKLKEVEEENELLLLQLQQVQEELENYFIKYQDAQKQCAEQQHSITQLKKSTGTPNDNDIALVADKSDAPQTIQQPKRSLFYRIKRRLGLVKKNKSNGLAKQHRDLIAQSIYFDANWYLQTYPDIAKEKIDPAEHYLRFGGFEGRNPSDSFNSEFYLQANPDVAAEGTNPLLHYELHGKDEARMPKPY</sequence>
<accession>A0A432YRV5</accession>
<dbReference type="Proteomes" id="UP000288361">
    <property type="component" value="Unassembled WGS sequence"/>
</dbReference>
<evidence type="ECO:0000313" key="3">
    <source>
        <dbReference type="Proteomes" id="UP000288361"/>
    </source>
</evidence>
<name>A0A432YRV5_9GAMM</name>
<proteinExistence type="predicted"/>
<dbReference type="EMBL" id="PIQA01000006">
    <property type="protein sequence ID" value="RUO64302.1"/>
    <property type="molecule type" value="Genomic_DNA"/>
</dbReference>
<feature type="compositionally biased region" description="Basic and acidic residues" evidence="1">
    <location>
        <begin position="220"/>
        <end position="247"/>
    </location>
</feature>
<dbReference type="RefSeq" id="WP_126752483.1">
    <property type="nucleotide sequence ID" value="NZ_JBHUMT010000015.1"/>
</dbReference>
<gene>
    <name evidence="2" type="ORF">CWI73_09100</name>
</gene>